<protein>
    <submittedName>
        <fullName evidence="1">Uncharacterized protein</fullName>
    </submittedName>
</protein>
<proteinExistence type="predicted"/>
<dbReference type="VEuPathDB" id="FungiDB:PCH_Pc13g12260"/>
<accession>B6H5A0</accession>
<dbReference type="Proteomes" id="UP000000724">
    <property type="component" value="Contig Pc00c13"/>
</dbReference>
<dbReference type="AlphaFoldDB" id="B6H5A0"/>
<dbReference type="EMBL" id="AM920428">
    <property type="protein sequence ID" value="CAP92295.1"/>
    <property type="molecule type" value="Genomic_DNA"/>
</dbReference>
<gene>
    <name evidence="1" type="ORF">Pc13g12260</name>
    <name evidence="1" type="ORF">PCH_Pc13g12260</name>
</gene>
<sequence>MNRPWKQAANYLYSTTTRFQVRTPSVSSSHICWIDSLHFCTSASARTPLLGRRLVWDKGCRISQAERAPEADGMSSPFSMVDWSQKSCSFCLKSDEGMDLTGQMGVSLFDSVHDGGMDGWIASTTREEETASPVRWGKQLDLRPRVWGRQSRPGLEGILASQRYLCRVGTMSGLGGDEARWN</sequence>
<evidence type="ECO:0000313" key="2">
    <source>
        <dbReference type="Proteomes" id="UP000000724"/>
    </source>
</evidence>
<organism evidence="1 2">
    <name type="scientific">Penicillium rubens (strain ATCC 28089 / DSM 1075 / NRRL 1951 / Wisconsin 54-1255)</name>
    <name type="common">Penicillium chrysogenum</name>
    <dbReference type="NCBI Taxonomy" id="500485"/>
    <lineage>
        <taxon>Eukaryota</taxon>
        <taxon>Fungi</taxon>
        <taxon>Dikarya</taxon>
        <taxon>Ascomycota</taxon>
        <taxon>Pezizomycotina</taxon>
        <taxon>Eurotiomycetes</taxon>
        <taxon>Eurotiomycetidae</taxon>
        <taxon>Eurotiales</taxon>
        <taxon>Aspergillaceae</taxon>
        <taxon>Penicillium</taxon>
        <taxon>Penicillium chrysogenum species complex</taxon>
    </lineage>
</organism>
<name>B6H5A0_PENRW</name>
<evidence type="ECO:0000313" key="1">
    <source>
        <dbReference type="EMBL" id="CAP92295.1"/>
    </source>
</evidence>
<keyword evidence="2" id="KW-1185">Reference proteome</keyword>
<reference evidence="1 2" key="1">
    <citation type="journal article" date="2008" name="Nat. Biotechnol.">
        <title>Genome sequencing and analysis of the filamentous fungus Penicillium chrysogenum.</title>
        <authorList>
            <person name="van den Berg M.A."/>
            <person name="Albang R."/>
            <person name="Albermann K."/>
            <person name="Badger J.H."/>
            <person name="Daran J.-M."/>
            <person name="Driessen A.J.M."/>
            <person name="Garcia-Estrada C."/>
            <person name="Fedorova N.D."/>
            <person name="Harris D.M."/>
            <person name="Heijne W.H.M."/>
            <person name="Joardar V.S."/>
            <person name="Kiel J.A.K.W."/>
            <person name="Kovalchuk A."/>
            <person name="Martin J.F."/>
            <person name="Nierman W.C."/>
            <person name="Nijland J.G."/>
            <person name="Pronk J.T."/>
            <person name="Roubos J.A."/>
            <person name="van der Klei I.J."/>
            <person name="van Peij N.N.M.E."/>
            <person name="Veenhuis M."/>
            <person name="von Doehren H."/>
            <person name="Wagner C."/>
            <person name="Wortman J.R."/>
            <person name="Bovenberg R.A.L."/>
        </authorList>
    </citation>
    <scope>NUCLEOTIDE SEQUENCE [LARGE SCALE GENOMIC DNA]</scope>
    <source>
        <strain evidence="2">ATCC 28089 / DSM 1075 / NRRL 1951 / Wisconsin 54-1255</strain>
    </source>
</reference>
<dbReference type="HOGENOM" id="CLU_1482470_0_0_1"/>